<dbReference type="AlphaFoldDB" id="A0AAP8T9R6"/>
<dbReference type="EMBL" id="PJKN01000001">
    <property type="protein sequence ID" value="PNC57633.1"/>
    <property type="molecule type" value="Genomic_DNA"/>
</dbReference>
<protein>
    <recommendedName>
        <fullName evidence="5">DUF4142 domain-containing protein</fullName>
    </recommendedName>
</protein>
<evidence type="ECO:0000256" key="2">
    <source>
        <dbReference type="SAM" id="SignalP"/>
    </source>
</evidence>
<accession>A0AAP8T9R6</accession>
<sequence>MNASVFLRRMLPMLAAFLMASCGDPTVSYWQKVADINTEYSKKSDALVQRLLKLKKNPTLPGLEKSSRDAADLLRERDEELADLSTKNVDPAVTAYVEEDRKLFAKGRELAERYQQYFEKYLKGGPEFTPDPSRAVAHIGRGRQEIRKILAEARKLEERAEMLRKEKSAELGQELPPLHFRLPELKQLLSSR</sequence>
<dbReference type="RefSeq" id="WP_102735101.1">
    <property type="nucleotide sequence ID" value="NZ_PJKN01000001.1"/>
</dbReference>
<feature type="coiled-coil region" evidence="1">
    <location>
        <begin position="139"/>
        <end position="173"/>
    </location>
</feature>
<evidence type="ECO:0008006" key="5">
    <source>
        <dbReference type="Google" id="ProtNLM"/>
    </source>
</evidence>
<dbReference type="Proteomes" id="UP000235914">
    <property type="component" value="Unassembled WGS sequence"/>
</dbReference>
<evidence type="ECO:0000313" key="3">
    <source>
        <dbReference type="EMBL" id="PNC57633.1"/>
    </source>
</evidence>
<keyword evidence="2" id="KW-0732">Signal</keyword>
<feature type="signal peptide" evidence="2">
    <location>
        <begin position="1"/>
        <end position="20"/>
    </location>
</feature>
<gene>
    <name evidence="3" type="ORF">CXU09_00720</name>
</gene>
<comment type="caution">
    <text evidence="3">The sequence shown here is derived from an EMBL/GenBank/DDBJ whole genome shotgun (WGS) entry which is preliminary data.</text>
</comment>
<name>A0AAP8T9R6_9BACT</name>
<keyword evidence="1" id="KW-0175">Coiled coil</keyword>
<evidence type="ECO:0000256" key="1">
    <source>
        <dbReference type="SAM" id="Coils"/>
    </source>
</evidence>
<feature type="chain" id="PRO_5042905144" description="DUF4142 domain-containing protein" evidence="2">
    <location>
        <begin position="21"/>
        <end position="192"/>
    </location>
</feature>
<proteinExistence type="predicted"/>
<reference evidence="3 4" key="1">
    <citation type="journal article" date="2017" name="BMC Genomics">
        <title>Genome sequencing of 39 Akkermansia muciniphila isolates reveals its population structure, genomic and functional diverisity, and global distribution in mammalian gut microbiotas.</title>
        <authorList>
            <person name="Guo X."/>
            <person name="Li S."/>
            <person name="Zhang J."/>
            <person name="Wu F."/>
            <person name="Li X."/>
            <person name="Wu D."/>
            <person name="Zhang M."/>
            <person name="Ou Z."/>
            <person name="Jie Z."/>
            <person name="Yan Q."/>
            <person name="Li P."/>
            <person name="Yi J."/>
            <person name="Peng Y."/>
        </authorList>
    </citation>
    <scope>NUCLEOTIDE SEQUENCE [LARGE SCALE GENOMIC DNA]</scope>
    <source>
        <strain evidence="3 4">GP43</strain>
    </source>
</reference>
<evidence type="ECO:0000313" key="4">
    <source>
        <dbReference type="Proteomes" id="UP000235914"/>
    </source>
</evidence>
<organism evidence="3 4">
    <name type="scientific">Akkermansia muciniphila</name>
    <dbReference type="NCBI Taxonomy" id="239935"/>
    <lineage>
        <taxon>Bacteria</taxon>
        <taxon>Pseudomonadati</taxon>
        <taxon>Verrucomicrobiota</taxon>
        <taxon>Verrucomicrobiia</taxon>
        <taxon>Verrucomicrobiales</taxon>
        <taxon>Akkermansiaceae</taxon>
        <taxon>Akkermansia</taxon>
    </lineage>
</organism>